<dbReference type="GO" id="GO:0071014">
    <property type="term" value="C:post-mRNA release spliceosomal complex"/>
    <property type="evidence" value="ECO:0007669"/>
    <property type="project" value="TreeGrafter"/>
</dbReference>
<dbReference type="Pfam" id="PF04677">
    <property type="entry name" value="CwfJ_C_1"/>
    <property type="match status" value="1"/>
</dbReference>
<dbReference type="PANTHER" id="PTHR12072">
    <property type="entry name" value="CWF19, CELL CYCLE CONTROL PROTEIN"/>
    <property type="match status" value="1"/>
</dbReference>
<gene>
    <name evidence="6" type="primary">CWF19L1</name>
</gene>
<feature type="region of interest" description="Disordered" evidence="3">
    <location>
        <begin position="337"/>
        <end position="400"/>
    </location>
</feature>
<feature type="region of interest" description="Disordered" evidence="3">
    <location>
        <begin position="584"/>
        <end position="612"/>
    </location>
</feature>
<dbReference type="Proteomes" id="UP000694557">
    <property type="component" value="Unassembled WGS sequence"/>
</dbReference>
<dbReference type="InterPro" id="IPR006767">
    <property type="entry name" value="Cwf19-like_C_dom-2"/>
</dbReference>
<dbReference type="SUPFAM" id="SSF54197">
    <property type="entry name" value="HIT-like"/>
    <property type="match status" value="1"/>
</dbReference>
<protein>
    <recommendedName>
        <fullName evidence="2">CWF19-like protein 1</fullName>
    </recommendedName>
</protein>
<dbReference type="FunFam" id="3.30.428.10:FF:000024">
    <property type="entry name" value="CWF19-like cell cycle control factor 1"/>
    <property type="match status" value="1"/>
</dbReference>
<dbReference type="GO" id="GO:0000398">
    <property type="term" value="P:mRNA splicing, via spliceosome"/>
    <property type="evidence" value="ECO:0007669"/>
    <property type="project" value="TreeGrafter"/>
</dbReference>
<reference evidence="6" key="1">
    <citation type="submission" date="2025-08" db="UniProtKB">
        <authorList>
            <consortium name="Ensembl"/>
        </authorList>
    </citation>
    <scope>IDENTIFICATION</scope>
</reference>
<name>A0A8C7NA46_ONCKI</name>
<dbReference type="PANTHER" id="PTHR12072:SF4">
    <property type="entry name" value="CWF19-LIKE PROTEIN 1"/>
    <property type="match status" value="1"/>
</dbReference>
<feature type="domain" description="Cwf19-like protein C-terminal" evidence="4">
    <location>
        <begin position="516"/>
        <end position="608"/>
    </location>
</feature>
<evidence type="ECO:0000313" key="7">
    <source>
        <dbReference type="Proteomes" id="UP000694557"/>
    </source>
</evidence>
<evidence type="ECO:0000259" key="5">
    <source>
        <dbReference type="Pfam" id="PF04677"/>
    </source>
</evidence>
<reference evidence="6" key="2">
    <citation type="submission" date="2025-09" db="UniProtKB">
        <authorList>
            <consortium name="Ensembl"/>
        </authorList>
    </citation>
    <scope>IDENTIFICATION</scope>
</reference>
<dbReference type="GeneTree" id="ENSGT00940000156000"/>
<keyword evidence="7" id="KW-1185">Reference proteome</keyword>
<evidence type="ECO:0000313" key="6">
    <source>
        <dbReference type="Ensembl" id="ENSOKIP00005111953.1"/>
    </source>
</evidence>
<feature type="domain" description="Cwf19-like C-terminal" evidence="5">
    <location>
        <begin position="394"/>
        <end position="501"/>
    </location>
</feature>
<evidence type="ECO:0000259" key="4">
    <source>
        <dbReference type="Pfam" id="PF04676"/>
    </source>
</evidence>
<dbReference type="AlphaFoldDB" id="A0A8C7NA46"/>
<comment type="similarity">
    <text evidence="1">Belongs to the CWF19 family.</text>
</comment>
<proteinExistence type="inferred from homology"/>
<dbReference type="Pfam" id="PF04676">
    <property type="entry name" value="CwfJ_C_2"/>
    <property type="match status" value="1"/>
</dbReference>
<dbReference type="InterPro" id="IPR040194">
    <property type="entry name" value="Cwf19-like"/>
</dbReference>
<dbReference type="Gene3D" id="3.30.428.10">
    <property type="entry name" value="HIT-like"/>
    <property type="match status" value="1"/>
</dbReference>
<dbReference type="InterPro" id="IPR036265">
    <property type="entry name" value="HIT-like_sf"/>
</dbReference>
<dbReference type="GO" id="GO:0061632">
    <property type="term" value="F:RNA lariat debranching enzyme activator activity"/>
    <property type="evidence" value="ECO:0007669"/>
    <property type="project" value="TreeGrafter"/>
</dbReference>
<sequence>MSVKFGQQKRWGGLFCPQQRGGILSTHSVSSCLPRDLSWQTTQQESTFAVMGEKPLKILACGDVEGSINAVFNRVRTIQKKSGQFDLLLCVGNFFGSSPGAQAEWQEYKSGAKKAPIHTYILGAASQETLRFFPSADGCELADNITYLGRRGVFTGASGLQIAYVSGREGQQDPTPAHCFSPKDLTQLVEPLISNNQFRGVDILLTSQWPRGVWQYANSPEVNTKFCGTTSISHLAYKLKPRYHFAAVEGVHYERLPYRNHVVLQENTQHVSRFIALATVNNPEKRKYLYAFNIIPMKSMEASELVKQPQDVTESPYSRMVRENTLSDPTVQEPASQFFFDLGKKQRGGGRGQGGRGRKRPSDGDGQNQGQPWDSDRQSQRLPFDLDRPKQPRRPPQPSGPCWFCLASPQVEKHLVISIGTHCYLALAKGSLTPQHVLVLPIGHYQSVVELSSEVVKELDRYKMAVRTFYKSKGQRCVLFERNYHSQHLQIQVVPVPEDKCTTEDIKEAFMLQAQEQNMELMEIPQHTDLKQIAPPGTPYFYVELDSGEKLFYRIQKNFPLQFGREVLASEALLNIPERADWRECKQTPEEEEGLSKQLRNDFQPYDFALED</sequence>
<dbReference type="CDD" id="cd07380">
    <property type="entry name" value="MPP_CWF19_N"/>
    <property type="match status" value="1"/>
</dbReference>
<dbReference type="PROSITE" id="PS51257">
    <property type="entry name" value="PROKAR_LIPOPROTEIN"/>
    <property type="match status" value="1"/>
</dbReference>
<evidence type="ECO:0000256" key="1">
    <source>
        <dbReference type="ARBA" id="ARBA00006795"/>
    </source>
</evidence>
<evidence type="ECO:0000256" key="3">
    <source>
        <dbReference type="SAM" id="MobiDB-lite"/>
    </source>
</evidence>
<dbReference type="Ensembl" id="ENSOKIT00005119850.1">
    <property type="protein sequence ID" value="ENSOKIP00005111953.1"/>
    <property type="gene ID" value="ENSOKIG00005048748.1"/>
</dbReference>
<evidence type="ECO:0000256" key="2">
    <source>
        <dbReference type="ARBA" id="ARBA00041007"/>
    </source>
</evidence>
<feature type="compositionally biased region" description="Basic and acidic residues" evidence="3">
    <location>
        <begin position="374"/>
        <end position="390"/>
    </location>
</feature>
<organism evidence="6 7">
    <name type="scientific">Oncorhynchus kisutch</name>
    <name type="common">Coho salmon</name>
    <name type="synonym">Salmo kisutch</name>
    <dbReference type="NCBI Taxonomy" id="8019"/>
    <lineage>
        <taxon>Eukaryota</taxon>
        <taxon>Metazoa</taxon>
        <taxon>Chordata</taxon>
        <taxon>Craniata</taxon>
        <taxon>Vertebrata</taxon>
        <taxon>Euteleostomi</taxon>
        <taxon>Actinopterygii</taxon>
        <taxon>Neopterygii</taxon>
        <taxon>Teleostei</taxon>
        <taxon>Protacanthopterygii</taxon>
        <taxon>Salmoniformes</taxon>
        <taxon>Salmonidae</taxon>
        <taxon>Salmoninae</taxon>
        <taxon>Oncorhynchus</taxon>
    </lineage>
</organism>
<accession>A0A8C7NA46</accession>
<dbReference type="InterPro" id="IPR006768">
    <property type="entry name" value="Cwf19-like_C_dom-1"/>
</dbReference>